<dbReference type="EMBL" id="LDJL01000017">
    <property type="protein sequence ID" value="KRG68101.1"/>
    <property type="molecule type" value="Genomic_DNA"/>
</dbReference>
<dbReference type="PANTHER" id="PTHR43581">
    <property type="entry name" value="ATP/GTP PHOSPHATASE"/>
    <property type="match status" value="1"/>
</dbReference>
<reference evidence="2 3" key="1">
    <citation type="submission" date="2015-05" db="EMBL/GenBank/DDBJ databases">
        <title>Genome sequencing and analysis of members of genus Stenotrophomonas.</title>
        <authorList>
            <person name="Patil P.P."/>
            <person name="Midha S."/>
            <person name="Patil P.B."/>
        </authorList>
    </citation>
    <scope>NUCLEOTIDE SEQUENCE [LARGE SCALE GENOMIC DNA]</scope>
    <source>
        <strain evidence="2 3">DSM 21858</strain>
    </source>
</reference>
<dbReference type="PANTHER" id="PTHR43581:SF2">
    <property type="entry name" value="EXCINUCLEASE ATPASE SUBUNIT"/>
    <property type="match status" value="1"/>
</dbReference>
<dbReference type="SUPFAM" id="SSF52540">
    <property type="entry name" value="P-loop containing nucleoside triphosphate hydrolases"/>
    <property type="match status" value="1"/>
</dbReference>
<dbReference type="AlphaFoldDB" id="A0A0R0CF88"/>
<sequence>MRGVAQLIPDNWDDFSFKTLFVLHYIDSDGRHVELGAVKIGFKGQKTGRTTDKLSPQFDRLTDEWFSVGQDVEYYENAFGKLSPEDRDEILNGLRDVAFVEDALEVAENEEVFTTSLLRNVNELTVHAQFRRVLRGEAVLSDFKFAYEDPGSEKRSKVDLQFQVDAGSKPPTNVHVLIGRNGIGKTTVLNGMVKAVHPEYGEERTGRFVSGESFSAGDELSDGYFGSVVSVSFSVFDPFVPPPDNDEPKKGPKYFYIGMKKGRLGAVADPDSSLKSEADLIDDFVSAFGQCMSQETKARRWLKAIERLSSDANFASMELPILAEMARKRHEKTEEAARKVLGRMSSGHKIVLITITALVNLVEEKTLVLLDEPESHLHPPLLSAFTRSLSELLHDRNGVAIVATHSPVVVQEVPRSCVWILNRSGLEWRKDRPVRETFAENVGVLTKEVFGLEVSKSGFHAMLQDAVDSGAAFEDVSRSFGDRLGMEGKSILMAMIASRDSKRGGGGT</sequence>
<dbReference type="PATRIC" id="fig|344882.3.peg.1334"/>
<comment type="caution">
    <text evidence="2">The sequence shown here is derived from an EMBL/GenBank/DDBJ whole genome shotgun (WGS) entry which is preliminary data.</text>
</comment>
<evidence type="ECO:0000313" key="3">
    <source>
        <dbReference type="Proteomes" id="UP000052052"/>
    </source>
</evidence>
<dbReference type="InterPro" id="IPR051396">
    <property type="entry name" value="Bact_Antivir_Def_Nuclease"/>
</dbReference>
<evidence type="ECO:0000259" key="1">
    <source>
        <dbReference type="SMART" id="SM00382"/>
    </source>
</evidence>
<proteinExistence type="predicted"/>
<dbReference type="SMART" id="SM00382">
    <property type="entry name" value="AAA"/>
    <property type="match status" value="1"/>
</dbReference>
<accession>A0A0R0CF88</accession>
<feature type="domain" description="AAA+ ATPase" evidence="1">
    <location>
        <begin position="171"/>
        <end position="425"/>
    </location>
</feature>
<dbReference type="InterPro" id="IPR003959">
    <property type="entry name" value="ATPase_AAA_core"/>
</dbReference>
<dbReference type="STRING" id="344882.ABB29_14730"/>
<dbReference type="GO" id="GO:0016887">
    <property type="term" value="F:ATP hydrolysis activity"/>
    <property type="evidence" value="ECO:0007669"/>
    <property type="project" value="InterPro"/>
</dbReference>
<organism evidence="2 3">
    <name type="scientific">Pseudoxanthomonas dokdonensis</name>
    <dbReference type="NCBI Taxonomy" id="344882"/>
    <lineage>
        <taxon>Bacteria</taxon>
        <taxon>Pseudomonadati</taxon>
        <taxon>Pseudomonadota</taxon>
        <taxon>Gammaproteobacteria</taxon>
        <taxon>Lysobacterales</taxon>
        <taxon>Lysobacteraceae</taxon>
        <taxon>Pseudoxanthomonas</taxon>
    </lineage>
</organism>
<protein>
    <recommendedName>
        <fullName evidence="1">AAA+ ATPase domain-containing protein</fullName>
    </recommendedName>
</protein>
<dbReference type="Pfam" id="PF13304">
    <property type="entry name" value="AAA_21"/>
    <property type="match status" value="1"/>
</dbReference>
<gene>
    <name evidence="2" type="ORF">ABB29_14730</name>
</gene>
<dbReference type="InterPro" id="IPR003593">
    <property type="entry name" value="AAA+_ATPase"/>
</dbReference>
<name>A0A0R0CF88_9GAMM</name>
<dbReference type="Proteomes" id="UP000052052">
    <property type="component" value="Unassembled WGS sequence"/>
</dbReference>
<keyword evidence="3" id="KW-1185">Reference proteome</keyword>
<evidence type="ECO:0000313" key="2">
    <source>
        <dbReference type="EMBL" id="KRG68101.1"/>
    </source>
</evidence>
<dbReference type="InterPro" id="IPR027417">
    <property type="entry name" value="P-loop_NTPase"/>
</dbReference>
<dbReference type="GO" id="GO:0005524">
    <property type="term" value="F:ATP binding"/>
    <property type="evidence" value="ECO:0007669"/>
    <property type="project" value="InterPro"/>
</dbReference>
<dbReference type="Gene3D" id="3.40.50.300">
    <property type="entry name" value="P-loop containing nucleotide triphosphate hydrolases"/>
    <property type="match status" value="1"/>
</dbReference>